<reference evidence="1 2" key="1">
    <citation type="submission" date="2017-01" db="EMBL/GenBank/DDBJ databases">
        <title>Genome Analysis of Deinococcus marmoris KOPRI26562.</title>
        <authorList>
            <person name="Kim J.H."/>
            <person name="Oh H.-M."/>
        </authorList>
    </citation>
    <scope>NUCLEOTIDE SEQUENCE [LARGE SCALE GENOMIC DNA]</scope>
    <source>
        <strain evidence="1 2">KOPRI26562</strain>
    </source>
</reference>
<comment type="caution">
    <text evidence="1">The sequence shown here is derived from an EMBL/GenBank/DDBJ whole genome shotgun (WGS) entry which is preliminary data.</text>
</comment>
<dbReference type="Proteomes" id="UP000186607">
    <property type="component" value="Unassembled WGS sequence"/>
</dbReference>
<evidence type="ECO:0000313" key="1">
    <source>
        <dbReference type="EMBL" id="OLV20147.1"/>
    </source>
</evidence>
<dbReference type="RefSeq" id="WP_075830103.1">
    <property type="nucleotide sequence ID" value="NZ_MSTI01000007.1"/>
</dbReference>
<name>A0A1U7P4P8_9DEIO</name>
<accession>A0A1U7P4P8</accession>
<dbReference type="EMBL" id="MSTI01000007">
    <property type="protein sequence ID" value="OLV20147.1"/>
    <property type="molecule type" value="Genomic_DNA"/>
</dbReference>
<evidence type="ECO:0000313" key="2">
    <source>
        <dbReference type="Proteomes" id="UP000186607"/>
    </source>
</evidence>
<gene>
    <name evidence="1" type="ORF">BOO71_0000469</name>
</gene>
<proteinExistence type="predicted"/>
<keyword evidence="2" id="KW-1185">Reference proteome</keyword>
<dbReference type="STRING" id="249408.BOO71_0000469"/>
<organism evidence="1 2">
    <name type="scientific">Deinococcus marmoris</name>
    <dbReference type="NCBI Taxonomy" id="249408"/>
    <lineage>
        <taxon>Bacteria</taxon>
        <taxon>Thermotogati</taxon>
        <taxon>Deinococcota</taxon>
        <taxon>Deinococci</taxon>
        <taxon>Deinococcales</taxon>
        <taxon>Deinococcaceae</taxon>
        <taxon>Deinococcus</taxon>
    </lineage>
</organism>
<dbReference type="AlphaFoldDB" id="A0A1U7P4P8"/>
<sequence length="87" mass="10125">MKDRVPTGINQFVYVRLTRRGVVVLRKHEAAQRDLLPQSMKTDYVFQQPDLDGQMSWPLWQFMAIFGPAQYNGADTCFEVIQIEVHP</sequence>
<protein>
    <submittedName>
        <fullName evidence="1">Uncharacterized protein</fullName>
    </submittedName>
</protein>